<sequence>MESITTINPLRKFQITKILLLQTTFQNENRQHILQKNETGNREQGANKKL</sequence>
<evidence type="ECO:0000313" key="2">
    <source>
        <dbReference type="Proteomes" id="UP000218702"/>
    </source>
</evidence>
<protein>
    <submittedName>
        <fullName evidence="1">Uncharacterized protein</fullName>
    </submittedName>
</protein>
<name>A0A1Z4V092_9CYAN</name>
<evidence type="ECO:0000313" key="1">
    <source>
        <dbReference type="EMBL" id="BAZ84917.1"/>
    </source>
</evidence>
<dbReference type="EMBL" id="AP018316">
    <property type="protein sequence ID" value="BAZ84917.1"/>
    <property type="molecule type" value="Genomic_DNA"/>
</dbReference>
<reference evidence="1 2" key="1">
    <citation type="submission" date="2017-06" db="EMBL/GenBank/DDBJ databases">
        <title>Genome sequencing of cyanobaciteial culture collection at National Institute for Environmental Studies (NIES).</title>
        <authorList>
            <person name="Hirose Y."/>
            <person name="Shimura Y."/>
            <person name="Fujisawa T."/>
            <person name="Nakamura Y."/>
            <person name="Kawachi M."/>
        </authorList>
    </citation>
    <scope>NUCLEOTIDE SEQUENCE [LARGE SCALE GENOMIC DNA]</scope>
    <source>
        <strain evidence="1 2">NIES-806</strain>
    </source>
</reference>
<dbReference type="AlphaFoldDB" id="A0A1Z4V092"/>
<proteinExistence type="predicted"/>
<dbReference type="Proteomes" id="UP000218702">
    <property type="component" value="Chromosome"/>
</dbReference>
<gene>
    <name evidence="1" type="ORF">NIES806_11170</name>
</gene>
<dbReference type="KEGG" id="dcm:NIES806_11170"/>
<accession>A0A1Z4V092</accession>
<keyword evidence="2" id="KW-1185">Reference proteome</keyword>
<organism evidence="1 2">
    <name type="scientific">Dolichospermum compactum NIES-806</name>
    <dbReference type="NCBI Taxonomy" id="1973481"/>
    <lineage>
        <taxon>Bacteria</taxon>
        <taxon>Bacillati</taxon>
        <taxon>Cyanobacteriota</taxon>
        <taxon>Cyanophyceae</taxon>
        <taxon>Nostocales</taxon>
        <taxon>Aphanizomenonaceae</taxon>
        <taxon>Dolichospermum</taxon>
        <taxon>Dolichospermum compactum</taxon>
    </lineage>
</organism>